<keyword evidence="2 9" id="KW-0816">Tricarboxylic acid cycle</keyword>
<gene>
    <name evidence="14" type="ORF">CXK95_10975</name>
</gene>
<keyword evidence="15" id="KW-1185">Reference proteome</keyword>
<keyword evidence="3 12" id="KW-0479">Metal-binding</keyword>
<dbReference type="PANTHER" id="PTHR36999">
    <property type="entry name" value="ISOCITRATE DEHYDROGENASE [NADP]"/>
    <property type="match status" value="1"/>
</dbReference>
<dbReference type="AlphaFoldDB" id="A0A8E2QG96"/>
<evidence type="ECO:0000256" key="6">
    <source>
        <dbReference type="ARBA" id="ARBA00023002"/>
    </source>
</evidence>
<evidence type="ECO:0000256" key="8">
    <source>
        <dbReference type="ARBA" id="ARBA00046318"/>
    </source>
</evidence>
<dbReference type="PIRSF" id="PIRSF009407">
    <property type="entry name" value="IDH_monmr"/>
    <property type="match status" value="1"/>
</dbReference>
<proteinExistence type="inferred from homology"/>
<dbReference type="RefSeq" id="WP_102828645.1">
    <property type="nucleotide sequence ID" value="NZ_CP065721.1"/>
</dbReference>
<keyword evidence="5 9" id="KW-0521">NADP</keyword>
<dbReference type="EMBL" id="POUK01000003">
    <property type="protein sequence ID" value="PNF76911.1"/>
    <property type="molecule type" value="Genomic_DNA"/>
</dbReference>
<evidence type="ECO:0000313" key="14">
    <source>
        <dbReference type="EMBL" id="PNF76911.1"/>
    </source>
</evidence>
<feature type="binding site" evidence="13">
    <location>
        <begin position="83"/>
        <end position="88"/>
    </location>
    <ligand>
        <name>NADP(+)</name>
        <dbReference type="ChEBI" id="CHEBI:58349"/>
    </ligand>
</feature>
<dbReference type="InterPro" id="IPR004436">
    <property type="entry name" value="Isocitrate_DH_NADP_mono"/>
</dbReference>
<feature type="binding site" evidence="13">
    <location>
        <begin position="584"/>
        <end position="585"/>
    </location>
    <ligand>
        <name>NADP(+)</name>
        <dbReference type="ChEBI" id="CHEBI:58349"/>
    </ligand>
</feature>
<evidence type="ECO:0000256" key="1">
    <source>
        <dbReference type="ARBA" id="ARBA00022435"/>
    </source>
</evidence>
<name>A0A8E2QG96_9GAMM</name>
<dbReference type="GO" id="GO:0006099">
    <property type="term" value="P:tricarboxylic acid cycle"/>
    <property type="evidence" value="ECO:0007669"/>
    <property type="project" value="UniProtKB-KW"/>
</dbReference>
<evidence type="ECO:0000256" key="10">
    <source>
        <dbReference type="PIRSR" id="PIRSR009407-1"/>
    </source>
</evidence>
<evidence type="ECO:0000256" key="3">
    <source>
        <dbReference type="ARBA" id="ARBA00022723"/>
    </source>
</evidence>
<feature type="binding site" evidence="12">
    <location>
        <position position="548"/>
    </location>
    <ligand>
        <name>Mg(2+)</name>
        <dbReference type="ChEBI" id="CHEBI:18420"/>
    </ligand>
</feature>
<comment type="caution">
    <text evidence="14">The sequence shown here is derived from an EMBL/GenBank/DDBJ whole genome shotgun (WGS) entry which is preliminary data.</text>
</comment>
<dbReference type="GO" id="GO:0046872">
    <property type="term" value="F:metal ion binding"/>
    <property type="evidence" value="ECO:0007669"/>
    <property type="project" value="UniProtKB-KW"/>
</dbReference>
<dbReference type="Proteomes" id="UP000235881">
    <property type="component" value="Unassembled WGS sequence"/>
</dbReference>
<feature type="site" description="Critical for catalysis" evidence="10">
    <location>
        <position position="420"/>
    </location>
</feature>
<feature type="binding site" evidence="13">
    <location>
        <position position="136"/>
    </location>
    <ligand>
        <name>NADP(+)</name>
        <dbReference type="ChEBI" id="CHEBI:58349"/>
    </ligand>
</feature>
<keyword evidence="1 9" id="KW-0329">Glyoxylate bypass</keyword>
<evidence type="ECO:0000256" key="12">
    <source>
        <dbReference type="PIRSR" id="PIRSR009407-3"/>
    </source>
</evidence>
<feature type="binding site" evidence="11">
    <location>
        <position position="146"/>
    </location>
    <ligand>
        <name>D-threo-isocitrate</name>
        <dbReference type="ChEBI" id="CHEBI:15562"/>
    </ligand>
</feature>
<accession>A0A8E2QG96</accession>
<protein>
    <recommendedName>
        <fullName evidence="9">Isocitrate dehydrogenase [NADP]</fullName>
        <ecNumber evidence="9">1.1.1.42</ecNumber>
    </recommendedName>
    <alternativeName>
        <fullName evidence="9">Oxalosuccinate decarboxylase</fullName>
    </alternativeName>
</protein>
<feature type="binding site" evidence="12">
    <location>
        <position position="552"/>
    </location>
    <ligand>
        <name>Mg(2+)</name>
        <dbReference type="ChEBI" id="CHEBI:18420"/>
    </ligand>
</feature>
<reference evidence="14 15" key="1">
    <citation type="submission" date="2018-01" db="EMBL/GenBank/DDBJ databases">
        <title>Denitrification phenotypes of diverse strains of Pseudomonas stutzeri.</title>
        <authorList>
            <person name="Milligan D.A."/>
            <person name="Bergaust L."/>
            <person name="Bakken L.R."/>
            <person name="Frostegard A."/>
        </authorList>
    </citation>
    <scope>NUCLEOTIDE SEQUENCE [LARGE SCALE GENOMIC DNA]</scope>
    <source>
        <strain evidence="14 15">DSM 50238</strain>
    </source>
</reference>
<comment type="similarity">
    <text evidence="8 9">Belongs to the monomeric-type IDH family.</text>
</comment>
<dbReference type="SUPFAM" id="SSF53659">
    <property type="entry name" value="Isocitrate/Isopropylmalate dehydrogenase-like"/>
    <property type="match status" value="1"/>
</dbReference>
<organism evidence="14 15">
    <name type="scientific">Stutzerimonas degradans</name>
    <dbReference type="NCBI Taxonomy" id="2968968"/>
    <lineage>
        <taxon>Bacteria</taxon>
        <taxon>Pseudomonadati</taxon>
        <taxon>Pseudomonadota</taxon>
        <taxon>Gammaproteobacteria</taxon>
        <taxon>Pseudomonadales</taxon>
        <taxon>Pseudomonadaceae</taxon>
        <taxon>Stutzerimonas</taxon>
    </lineage>
</organism>
<evidence type="ECO:0000256" key="11">
    <source>
        <dbReference type="PIRSR" id="PIRSR009407-2"/>
    </source>
</evidence>
<evidence type="ECO:0000256" key="9">
    <source>
        <dbReference type="PIRNR" id="PIRNR009407"/>
    </source>
</evidence>
<dbReference type="GO" id="GO:0006097">
    <property type="term" value="P:glyoxylate cycle"/>
    <property type="evidence" value="ECO:0007669"/>
    <property type="project" value="UniProtKB-KW"/>
</dbReference>
<dbReference type="NCBIfam" id="TIGR00178">
    <property type="entry name" value="monomer_idh"/>
    <property type="match status" value="1"/>
</dbReference>
<dbReference type="GO" id="GO:0004450">
    <property type="term" value="F:isocitrate dehydrogenase (NADP+) activity"/>
    <property type="evidence" value="ECO:0007669"/>
    <property type="project" value="UniProtKB-EC"/>
</dbReference>
<keyword evidence="4 12" id="KW-0460">Magnesium</keyword>
<feature type="binding site" evidence="11">
    <location>
        <position position="547"/>
    </location>
    <ligand>
        <name>D-threo-isocitrate</name>
        <dbReference type="ChEBI" id="CHEBI:15562"/>
    </ligand>
</feature>
<comment type="catalytic activity">
    <reaction evidence="7 9">
        <text>D-threo-isocitrate + NADP(+) = 2-oxoglutarate + CO2 + NADPH</text>
        <dbReference type="Rhea" id="RHEA:19629"/>
        <dbReference type="ChEBI" id="CHEBI:15562"/>
        <dbReference type="ChEBI" id="CHEBI:16526"/>
        <dbReference type="ChEBI" id="CHEBI:16810"/>
        <dbReference type="ChEBI" id="CHEBI:57783"/>
        <dbReference type="ChEBI" id="CHEBI:58349"/>
        <dbReference type="EC" id="1.1.1.42"/>
    </reaction>
</comment>
<dbReference type="Pfam" id="PF03971">
    <property type="entry name" value="IDH"/>
    <property type="match status" value="1"/>
</dbReference>
<feature type="binding site" evidence="12">
    <location>
        <position position="350"/>
    </location>
    <ligand>
        <name>Mg(2+)</name>
        <dbReference type="ChEBI" id="CHEBI:18420"/>
    </ligand>
</feature>
<feature type="site" description="Critical for catalysis" evidence="10">
    <location>
        <position position="255"/>
    </location>
</feature>
<keyword evidence="6 9" id="KW-0560">Oxidoreductase</keyword>
<feature type="binding site" evidence="13">
    <location>
        <begin position="600"/>
        <end position="602"/>
    </location>
    <ligand>
        <name>NADP(+)</name>
        <dbReference type="ChEBI" id="CHEBI:58349"/>
    </ligand>
</feature>
<comment type="cofactor">
    <cofactor evidence="12">
        <name>Mg(2+)</name>
        <dbReference type="ChEBI" id="CHEBI:18420"/>
    </cofactor>
    <cofactor evidence="12">
        <name>Mn(2+)</name>
        <dbReference type="ChEBI" id="CHEBI:29035"/>
    </cofactor>
    <text evidence="12">Binds 1 Mg(2+) or Mn(2+) ion per subunit.</text>
</comment>
<evidence type="ECO:0000256" key="5">
    <source>
        <dbReference type="ARBA" id="ARBA00022857"/>
    </source>
</evidence>
<feature type="binding site" evidence="11">
    <location>
        <begin position="133"/>
        <end position="140"/>
    </location>
    <ligand>
        <name>substrate</name>
    </ligand>
</feature>
<dbReference type="PANTHER" id="PTHR36999:SF1">
    <property type="entry name" value="ISOCITRATE DEHYDROGENASE (NADP(+))"/>
    <property type="match status" value="1"/>
</dbReference>
<evidence type="ECO:0000313" key="15">
    <source>
        <dbReference type="Proteomes" id="UP000235881"/>
    </source>
</evidence>
<evidence type="ECO:0000256" key="13">
    <source>
        <dbReference type="PIRSR" id="PIRSR009407-4"/>
    </source>
</evidence>
<feature type="binding site" evidence="13">
    <location>
        <position position="589"/>
    </location>
    <ligand>
        <name>NADP(+)</name>
        <dbReference type="ChEBI" id="CHEBI:58349"/>
    </ligand>
</feature>
<evidence type="ECO:0000256" key="7">
    <source>
        <dbReference type="ARBA" id="ARBA00023554"/>
    </source>
</evidence>
<evidence type="ECO:0000256" key="2">
    <source>
        <dbReference type="ARBA" id="ARBA00022532"/>
    </source>
</evidence>
<dbReference type="EC" id="1.1.1.42" evidence="9"/>
<feature type="binding site" evidence="13">
    <location>
        <position position="649"/>
    </location>
    <ligand>
        <name>NADP(+)</name>
        <dbReference type="ChEBI" id="CHEBI:58349"/>
    </ligand>
</feature>
<sequence>MPTRSKIIYTFTDEAPALATYSLLPIVEAFAASADIAVETSDISLAGRILANFADHLDADKRVEDSLAALAELTMQPDANIVKLPNISASVPQLKAAIAELQALGYNVPNYPEDPQTDAEKEIRARYGKVLGSAVNPVLREGNSDRRAPAAVKAYARKHPHSMGKWSKASQSHADYMRGGDFFSSEKSITMEKAGDVRLEFVGKDGQVQVKKQLSLLEGEVLDGMFMSCKKLRDFFEDTLQDCKETGVMWSLHVKATMMKISHPIVFGHAVSVYYKDVFDKYGKLFDELGVNPNNGISSVYDKIKSLPASQQEEILHDIHEVYSHRPEMAMVDSVKGITNLHIPSDVIVDASMPAMIRNSGQMWGKDGKQKDTKAVMPESTYARIYQEMINFCKTNGAFDPVTMGSVPNVGLMAQQAEEYGSHDKTFEMTADGTMRVVLADGTVLMQHEVEKGDIWRACQTKDAPIRDWVKLAVTRARQSNTPAIFWLDPERAHDRELQKKVEKYLKEHDLSGLDISIMGYNEAIRVSMERMIRGRDTISVTGNVLRDYLTDLFPIMELGTSAKMLSIVPLMAGGGMYETGAGGSAPKHVQQLIEENHLRWDSLGEFLALAVSLEETGIKTNNAKAKLLGKTLDAATGKLLDNNKSPSRKTGELDNRGSHFYLAMYWAQELAAQTEDLELQARFAPLAKTLTENEATIVAELNAAQGKPVDIGGYYRSNPELTSKVMRPSQTFNNALAALR</sequence>
<evidence type="ECO:0000256" key="4">
    <source>
        <dbReference type="ARBA" id="ARBA00022842"/>
    </source>
</evidence>